<name>A0A7S1U794_9STRA</name>
<dbReference type="EMBL" id="HBGJ01024870">
    <property type="protein sequence ID" value="CAD9257555.1"/>
    <property type="molecule type" value="Transcribed_RNA"/>
</dbReference>
<accession>A0A7S1U794</accession>
<sequence>MSAEDIKGRGDVAFKAKDYAEAVRLYTDAIDLDGSQAKYYSNRAAALMALRDYPRALDDADSAVRCDAAFAKGHARRGEALEGLERFSEAADAYREAARVDPSKPAYNTKHEAAQRRAVAAHAASSEGVVAFVSSRPDQVFQFVLRLFMIYSAIQYAIPVWGKAASAVGWRRLCMAAIVNLIITLKNEVGFPQFKMEYVARLLHNVAGQYLFFAIVMFGSRRPYFFALPVFLLSEIAHVFWFGSQLLRRASPSVLRIVQGQVDKVLPLVLKFHNSIPEAVVHYSTIAEVVLGLTMLVEMITPNRNPFTLVFYWQYLQMRYLLDQSGGIQKAFRLVDARFLKLTQHQYCPSIVARAYMWVRNALAKAAERPEPGQQPTGMAATAANMMQRCVIS</sequence>
<dbReference type="Pfam" id="PF03661">
    <property type="entry name" value="TMEM33_Pom33"/>
    <property type="match status" value="1"/>
</dbReference>
<dbReference type="SUPFAM" id="SSF48452">
    <property type="entry name" value="TPR-like"/>
    <property type="match status" value="1"/>
</dbReference>
<keyword evidence="2 3" id="KW-0802">TPR repeat</keyword>
<dbReference type="InterPro" id="IPR019734">
    <property type="entry name" value="TPR_rpt"/>
</dbReference>
<dbReference type="Gene3D" id="1.25.40.10">
    <property type="entry name" value="Tetratricopeptide repeat domain"/>
    <property type="match status" value="1"/>
</dbReference>
<gene>
    <name evidence="4" type="ORF">PPAR1163_LOCUS15927</name>
</gene>
<dbReference type="GO" id="GO:0016020">
    <property type="term" value="C:membrane"/>
    <property type="evidence" value="ECO:0007669"/>
    <property type="project" value="InterPro"/>
</dbReference>
<evidence type="ECO:0000256" key="2">
    <source>
        <dbReference type="ARBA" id="ARBA00022803"/>
    </source>
</evidence>
<dbReference type="InterPro" id="IPR005344">
    <property type="entry name" value="TMEM33/Pom33"/>
</dbReference>
<feature type="repeat" description="TPR" evidence="3">
    <location>
        <begin position="3"/>
        <end position="36"/>
    </location>
</feature>
<dbReference type="GO" id="GO:0051879">
    <property type="term" value="F:Hsp90 protein binding"/>
    <property type="evidence" value="ECO:0007669"/>
    <property type="project" value="TreeGrafter"/>
</dbReference>
<protein>
    <submittedName>
        <fullName evidence="4">Uncharacterized protein</fullName>
    </submittedName>
</protein>
<dbReference type="PANTHER" id="PTHR22904:SF523">
    <property type="entry name" value="STRESS-INDUCED-PHOSPHOPROTEIN 1"/>
    <property type="match status" value="1"/>
</dbReference>
<dbReference type="InterPro" id="IPR011990">
    <property type="entry name" value="TPR-like_helical_dom_sf"/>
</dbReference>
<reference evidence="4" key="1">
    <citation type="submission" date="2021-01" db="EMBL/GenBank/DDBJ databases">
        <authorList>
            <person name="Corre E."/>
            <person name="Pelletier E."/>
            <person name="Niang G."/>
            <person name="Scheremetjew M."/>
            <person name="Finn R."/>
            <person name="Kale V."/>
            <person name="Holt S."/>
            <person name="Cochrane G."/>
            <person name="Meng A."/>
            <person name="Brown T."/>
            <person name="Cohen L."/>
        </authorList>
    </citation>
    <scope>NUCLEOTIDE SEQUENCE</scope>
    <source>
        <strain evidence="4">CCMP2877</strain>
    </source>
</reference>
<dbReference type="SMART" id="SM00028">
    <property type="entry name" value="TPR"/>
    <property type="match status" value="3"/>
</dbReference>
<evidence type="ECO:0000256" key="3">
    <source>
        <dbReference type="PROSITE-ProRule" id="PRU00339"/>
    </source>
</evidence>
<proteinExistence type="predicted"/>
<keyword evidence="1" id="KW-0677">Repeat</keyword>
<evidence type="ECO:0000256" key="1">
    <source>
        <dbReference type="ARBA" id="ARBA00022737"/>
    </source>
</evidence>
<evidence type="ECO:0000313" key="4">
    <source>
        <dbReference type="EMBL" id="CAD9257555.1"/>
    </source>
</evidence>
<dbReference type="AlphaFoldDB" id="A0A7S1U794"/>
<organism evidence="4">
    <name type="scientific">Phaeomonas parva</name>
    <dbReference type="NCBI Taxonomy" id="124430"/>
    <lineage>
        <taxon>Eukaryota</taxon>
        <taxon>Sar</taxon>
        <taxon>Stramenopiles</taxon>
        <taxon>Ochrophyta</taxon>
        <taxon>Pinguiophyceae</taxon>
        <taxon>Pinguiochrysidales</taxon>
        <taxon>Pinguiochrysidaceae</taxon>
        <taxon>Phaeomonas</taxon>
    </lineage>
</organism>
<dbReference type="PROSITE" id="PS50005">
    <property type="entry name" value="TPR"/>
    <property type="match status" value="2"/>
</dbReference>
<dbReference type="PANTHER" id="PTHR22904">
    <property type="entry name" value="TPR REPEAT CONTAINING PROTEIN"/>
    <property type="match status" value="1"/>
</dbReference>
<feature type="repeat" description="TPR" evidence="3">
    <location>
        <begin position="71"/>
        <end position="104"/>
    </location>
</feature>